<dbReference type="GO" id="GO:0031071">
    <property type="term" value="F:cysteine desulfurase activity"/>
    <property type="evidence" value="ECO:0007669"/>
    <property type="project" value="UniProtKB-EC"/>
</dbReference>
<evidence type="ECO:0000256" key="5">
    <source>
        <dbReference type="ARBA" id="ARBA00022723"/>
    </source>
</evidence>
<comment type="similarity">
    <text evidence="2">Belongs to the class-V pyridoxal-phosphate-dependent aminotransferase family. NifS/IscS subfamily.</text>
</comment>
<dbReference type="InterPro" id="IPR000192">
    <property type="entry name" value="Aminotrans_V_dom"/>
</dbReference>
<dbReference type="Gene3D" id="1.10.260.50">
    <property type="match status" value="1"/>
</dbReference>
<evidence type="ECO:0000256" key="6">
    <source>
        <dbReference type="ARBA" id="ARBA00022898"/>
    </source>
</evidence>
<reference evidence="12 13" key="1">
    <citation type="submission" date="2016-11" db="EMBL/GenBank/DDBJ databases">
        <authorList>
            <person name="Jaros S."/>
            <person name="Januszkiewicz K."/>
            <person name="Wedrychowicz H."/>
        </authorList>
    </citation>
    <scope>NUCLEOTIDE SEQUENCE [LARGE SCALE GENOMIC DNA]</scope>
    <source>
        <strain evidence="12 13">DSM 18119</strain>
    </source>
</reference>
<organism evidence="12 13">
    <name type="scientific">Flavisolibacter ginsengisoli DSM 18119</name>
    <dbReference type="NCBI Taxonomy" id="1121884"/>
    <lineage>
        <taxon>Bacteria</taxon>
        <taxon>Pseudomonadati</taxon>
        <taxon>Bacteroidota</taxon>
        <taxon>Chitinophagia</taxon>
        <taxon>Chitinophagales</taxon>
        <taxon>Chitinophagaceae</taxon>
        <taxon>Flavisolibacter</taxon>
    </lineage>
</organism>
<dbReference type="RefSeq" id="WP_245792999.1">
    <property type="nucleotide sequence ID" value="NZ_FQUU01000002.1"/>
</dbReference>
<evidence type="ECO:0000259" key="11">
    <source>
        <dbReference type="Pfam" id="PF00266"/>
    </source>
</evidence>
<keyword evidence="4" id="KW-0808">Transferase</keyword>
<evidence type="ECO:0000313" key="12">
    <source>
        <dbReference type="EMBL" id="SHE57142.1"/>
    </source>
</evidence>
<dbReference type="InterPro" id="IPR016454">
    <property type="entry name" value="Cysteine_dSase"/>
</dbReference>
<keyword evidence="13" id="KW-1185">Reference proteome</keyword>
<dbReference type="GO" id="GO:0051536">
    <property type="term" value="F:iron-sulfur cluster binding"/>
    <property type="evidence" value="ECO:0007669"/>
    <property type="project" value="UniProtKB-KW"/>
</dbReference>
<feature type="domain" description="Aminotransferase class V" evidence="11">
    <location>
        <begin position="22"/>
        <end position="386"/>
    </location>
</feature>
<dbReference type="InterPro" id="IPR015422">
    <property type="entry name" value="PyrdxlP-dep_Trfase_small"/>
</dbReference>
<comment type="cofactor">
    <cofactor evidence="1 10">
        <name>pyridoxal 5'-phosphate</name>
        <dbReference type="ChEBI" id="CHEBI:597326"/>
    </cofactor>
</comment>
<evidence type="ECO:0000256" key="4">
    <source>
        <dbReference type="ARBA" id="ARBA00022679"/>
    </source>
</evidence>
<dbReference type="InterPro" id="IPR015424">
    <property type="entry name" value="PyrdxlP-dep_Trfase"/>
</dbReference>
<dbReference type="Gene3D" id="3.40.640.10">
    <property type="entry name" value="Type I PLP-dependent aspartate aminotransferase-like (Major domain)"/>
    <property type="match status" value="1"/>
</dbReference>
<keyword evidence="8" id="KW-0411">Iron-sulfur</keyword>
<dbReference type="EMBL" id="FQUU01000002">
    <property type="protein sequence ID" value="SHE57142.1"/>
    <property type="molecule type" value="Genomic_DNA"/>
</dbReference>
<accession>A0A1M4UK38</accession>
<dbReference type="SUPFAM" id="SSF53383">
    <property type="entry name" value="PLP-dependent transferases"/>
    <property type="match status" value="1"/>
</dbReference>
<keyword evidence="7" id="KW-0408">Iron</keyword>
<comment type="catalytic activity">
    <reaction evidence="9">
        <text>(sulfur carrier)-H + L-cysteine = (sulfur carrier)-SH + L-alanine</text>
        <dbReference type="Rhea" id="RHEA:43892"/>
        <dbReference type="Rhea" id="RHEA-COMP:14737"/>
        <dbReference type="Rhea" id="RHEA-COMP:14739"/>
        <dbReference type="ChEBI" id="CHEBI:29917"/>
        <dbReference type="ChEBI" id="CHEBI:35235"/>
        <dbReference type="ChEBI" id="CHEBI:57972"/>
        <dbReference type="ChEBI" id="CHEBI:64428"/>
        <dbReference type="EC" id="2.8.1.7"/>
    </reaction>
</comment>
<dbReference type="GO" id="GO:0046872">
    <property type="term" value="F:metal ion binding"/>
    <property type="evidence" value="ECO:0007669"/>
    <property type="project" value="UniProtKB-KW"/>
</dbReference>
<dbReference type="EC" id="2.8.1.7" evidence="3"/>
<dbReference type="Gene3D" id="3.90.1150.10">
    <property type="entry name" value="Aspartate Aminotransferase, domain 1"/>
    <property type="match status" value="1"/>
</dbReference>
<dbReference type="PIRSF" id="PIRSF005572">
    <property type="entry name" value="NifS"/>
    <property type="match status" value="1"/>
</dbReference>
<dbReference type="PANTHER" id="PTHR11601:SF34">
    <property type="entry name" value="CYSTEINE DESULFURASE"/>
    <property type="match status" value="1"/>
</dbReference>
<evidence type="ECO:0000256" key="9">
    <source>
        <dbReference type="ARBA" id="ARBA00050776"/>
    </source>
</evidence>
<dbReference type="Pfam" id="PF00266">
    <property type="entry name" value="Aminotran_5"/>
    <property type="match status" value="1"/>
</dbReference>
<dbReference type="PROSITE" id="PS00595">
    <property type="entry name" value="AA_TRANSFER_CLASS_5"/>
    <property type="match status" value="1"/>
</dbReference>
<gene>
    <name evidence="12" type="ORF">SAMN02745131_00688</name>
</gene>
<dbReference type="PANTHER" id="PTHR11601">
    <property type="entry name" value="CYSTEINE DESULFURYLASE FAMILY MEMBER"/>
    <property type="match status" value="1"/>
</dbReference>
<dbReference type="STRING" id="1121884.SAMN02745131_00688"/>
<dbReference type="Proteomes" id="UP000184048">
    <property type="component" value="Unassembled WGS sequence"/>
</dbReference>
<dbReference type="InterPro" id="IPR015421">
    <property type="entry name" value="PyrdxlP-dep_Trfase_major"/>
</dbReference>
<evidence type="ECO:0000256" key="1">
    <source>
        <dbReference type="ARBA" id="ARBA00001933"/>
    </source>
</evidence>
<dbReference type="AlphaFoldDB" id="A0A1M4UK38"/>
<evidence type="ECO:0000256" key="7">
    <source>
        <dbReference type="ARBA" id="ARBA00023004"/>
    </source>
</evidence>
<evidence type="ECO:0000256" key="8">
    <source>
        <dbReference type="ARBA" id="ARBA00023014"/>
    </source>
</evidence>
<evidence type="ECO:0000256" key="2">
    <source>
        <dbReference type="ARBA" id="ARBA00006490"/>
    </source>
</evidence>
<evidence type="ECO:0000313" key="13">
    <source>
        <dbReference type="Proteomes" id="UP000184048"/>
    </source>
</evidence>
<protein>
    <recommendedName>
        <fullName evidence="3">cysteine desulfurase</fullName>
        <ecNumber evidence="3">2.8.1.7</ecNumber>
    </recommendedName>
</protein>
<evidence type="ECO:0000256" key="10">
    <source>
        <dbReference type="RuleBase" id="RU004504"/>
    </source>
</evidence>
<dbReference type="InterPro" id="IPR020578">
    <property type="entry name" value="Aminotrans_V_PyrdxlP_BS"/>
</dbReference>
<evidence type="ECO:0000256" key="3">
    <source>
        <dbReference type="ARBA" id="ARBA00012239"/>
    </source>
</evidence>
<keyword evidence="6" id="KW-0663">Pyridoxal phosphate</keyword>
<name>A0A1M4UK38_9BACT</name>
<proteinExistence type="inferred from homology"/>
<keyword evidence="5" id="KW-0479">Metal-binding</keyword>
<sequence>MPVTITDKVLKNSSLPMNDTRIYFDNAATTALSPEVLEAMLPYMKENFGNPSSIYSYGRETRLAIENARKSVAKALGVKPGSIFFTSGGTESNNTAIAASIRDLGCSYIITSQIEHHAVLHTVEHYGHTTNVEVSYVKLKEDGHIDLVDLESQLEEQTEKGHKCLVSLMHANNEIGVLLPIKKVGELCQKYNAIFHSDCVQTVGHYPINLSEIHVHFISASSHKFHGPKGVGILYVNEDINIKPFIFGGGQERNMRAGTENVYGIVGFAKALDIAMDDYEKESNNIRKLKLYMAEKIKENIPGVSFNCGDDALYTVLSVCFPKTDHSEFLLMNLDINNICASGGSACSSGANAGSHVMKALHKEDHYTTVRFSFSKYNTIDEVDKVVEKLKELL</sequence>